<gene>
    <name evidence="1" type="ORF">PBS001_LOCUS1005</name>
</gene>
<dbReference type="Proteomes" id="UP001158986">
    <property type="component" value="Unassembled WGS sequence"/>
</dbReference>
<protein>
    <submittedName>
        <fullName evidence="1">Uncharacterized protein</fullName>
    </submittedName>
</protein>
<reference evidence="1 2" key="1">
    <citation type="submission" date="2021-11" db="EMBL/GenBank/DDBJ databases">
        <authorList>
            <person name="Islam A."/>
            <person name="Islam S."/>
            <person name="Flora M.S."/>
            <person name="Rahman M."/>
            <person name="Ziaur R.M."/>
            <person name="Epstein J.H."/>
            <person name="Hassan M."/>
            <person name="Klassen M."/>
            <person name="Woodard K."/>
            <person name="Webb A."/>
            <person name="Webby R.J."/>
            <person name="El Zowalaty M.E."/>
        </authorList>
    </citation>
    <scope>NUCLEOTIDE SEQUENCE [LARGE SCALE GENOMIC DNA]</scope>
    <source>
        <strain evidence="1">Pbs1</strain>
    </source>
</reference>
<accession>A0ABN8CMV5</accession>
<evidence type="ECO:0000313" key="1">
    <source>
        <dbReference type="EMBL" id="CAH0514242.1"/>
    </source>
</evidence>
<name>A0ABN8CMV5_9STRA</name>
<proteinExistence type="predicted"/>
<keyword evidence="2" id="KW-1185">Reference proteome</keyword>
<sequence length="79" mass="9111">MITWGVKYAVSDRAMSLEIRNSAAALVKHMNLVMRVPYYERCLPHFQMTLVLSSDIMRQILERDDVRSLVIANAVPDIF</sequence>
<evidence type="ECO:0000313" key="2">
    <source>
        <dbReference type="Proteomes" id="UP001158986"/>
    </source>
</evidence>
<dbReference type="EMBL" id="CAKLCB010000061">
    <property type="protein sequence ID" value="CAH0514242.1"/>
    <property type="molecule type" value="Genomic_DNA"/>
</dbReference>
<organism evidence="1 2">
    <name type="scientific">Peronospora belbahrii</name>
    <dbReference type="NCBI Taxonomy" id="622444"/>
    <lineage>
        <taxon>Eukaryota</taxon>
        <taxon>Sar</taxon>
        <taxon>Stramenopiles</taxon>
        <taxon>Oomycota</taxon>
        <taxon>Peronosporomycetes</taxon>
        <taxon>Peronosporales</taxon>
        <taxon>Peronosporaceae</taxon>
        <taxon>Peronospora</taxon>
    </lineage>
</organism>
<comment type="caution">
    <text evidence="1">The sequence shown here is derived from an EMBL/GenBank/DDBJ whole genome shotgun (WGS) entry which is preliminary data.</text>
</comment>